<keyword evidence="9" id="KW-0830">Ubiquinone</keyword>
<dbReference type="EMBL" id="KR864834">
    <property type="protein sequence ID" value="AKS40061.1"/>
    <property type="molecule type" value="Genomic_DNA"/>
</dbReference>
<feature type="transmembrane region" description="Helical" evidence="9">
    <location>
        <begin position="54"/>
        <end position="77"/>
    </location>
</feature>
<evidence type="ECO:0000256" key="7">
    <source>
        <dbReference type="ARBA" id="ARBA00023136"/>
    </source>
</evidence>
<dbReference type="GO" id="GO:0008137">
    <property type="term" value="F:NADH dehydrogenase (ubiquinone) activity"/>
    <property type="evidence" value="ECO:0007669"/>
    <property type="project" value="UniProtKB-UniRule"/>
</dbReference>
<dbReference type="Gene3D" id="1.20.58.1610">
    <property type="entry name" value="NADH:ubiquinone/plastoquinone oxidoreductase, chain 3"/>
    <property type="match status" value="1"/>
</dbReference>
<dbReference type="AlphaFoldDB" id="A0A172CKM9"/>
<evidence type="ECO:0000256" key="3">
    <source>
        <dbReference type="ARBA" id="ARBA00021007"/>
    </source>
</evidence>
<name>A0A172CKM9_9HYME</name>
<dbReference type="RefSeq" id="YP_009256118.1">
    <property type="nucleotide sequence ID" value="NC_030284.1"/>
</dbReference>
<reference evidence="11" key="1">
    <citation type="journal article" date="2015" name="Biol. J. Linn. Soc. Lond.">
        <title>The complete mitochondrial genome of the endemic and highly specialized South African bee species Rediviva intermixta (Hymenoptera: Melittidae), with a comparison with other bee mitogenomes.</title>
        <authorList>
            <person name="Kahnt B."/>
            <person name="Gerth M."/>
            <person name="Paxton R.J."/>
            <person name="Bleidorn C."/>
            <person name="Husemann M."/>
        </authorList>
    </citation>
    <scope>NUCLEOTIDE SEQUENCE</scope>
</reference>
<feature type="transmembrane region" description="Helical" evidence="9">
    <location>
        <begin position="84"/>
        <end position="106"/>
    </location>
</feature>
<dbReference type="GO" id="GO:0031966">
    <property type="term" value="C:mitochondrial membrane"/>
    <property type="evidence" value="ECO:0007669"/>
    <property type="project" value="UniProtKB-SubCell"/>
</dbReference>
<comment type="similarity">
    <text evidence="2 9">Belongs to the complex I subunit 3 family.</text>
</comment>
<keyword evidence="9" id="KW-0520">NAD</keyword>
<keyword evidence="9 11" id="KW-0496">Mitochondrion</keyword>
<keyword evidence="6 9" id="KW-1133">Transmembrane helix</keyword>
<dbReference type="CTD" id="27923905"/>
<evidence type="ECO:0000256" key="8">
    <source>
        <dbReference type="ARBA" id="ARBA00049551"/>
    </source>
</evidence>
<organism evidence="11">
    <name type="scientific">Rediviva intermixta</name>
    <dbReference type="NCBI Taxonomy" id="1688786"/>
    <lineage>
        <taxon>Eukaryota</taxon>
        <taxon>Metazoa</taxon>
        <taxon>Ecdysozoa</taxon>
        <taxon>Arthropoda</taxon>
        <taxon>Hexapoda</taxon>
        <taxon>Insecta</taxon>
        <taxon>Pterygota</taxon>
        <taxon>Neoptera</taxon>
        <taxon>Endopterygota</taxon>
        <taxon>Hymenoptera</taxon>
        <taxon>Apocrita</taxon>
        <taxon>Aculeata</taxon>
        <taxon>Apoidea</taxon>
        <taxon>Anthophila</taxon>
        <taxon>Melittinae</taxon>
        <taxon>Rediviva</taxon>
    </lineage>
</organism>
<keyword evidence="10" id="KW-0732">Signal</keyword>
<evidence type="ECO:0000256" key="1">
    <source>
        <dbReference type="ARBA" id="ARBA00004370"/>
    </source>
</evidence>
<comment type="subcellular location">
    <subcellularLocation>
        <location evidence="1">Membrane</location>
    </subcellularLocation>
    <subcellularLocation>
        <location evidence="9">Mitochondrion membrane</location>
        <topology evidence="9">Multi-pass membrane protein</topology>
    </subcellularLocation>
</comment>
<comment type="function">
    <text evidence="9">Core subunit of the mitochondrial membrane respiratory chain NADH dehydrogenase (Complex I) which catalyzes electron transfer from NADH through the respiratory chain, using ubiquinone as an electron acceptor. Essential for the catalytic activity of complex I.</text>
</comment>
<keyword evidence="4 9" id="KW-0813">Transport</keyword>
<keyword evidence="7 9" id="KW-0472">Membrane</keyword>
<evidence type="ECO:0000313" key="11">
    <source>
        <dbReference type="EMBL" id="AKS40061.1"/>
    </source>
</evidence>
<dbReference type="Pfam" id="PF00507">
    <property type="entry name" value="Oxidored_q4"/>
    <property type="match status" value="1"/>
</dbReference>
<dbReference type="EC" id="7.1.1.2" evidence="9"/>
<feature type="chain" id="PRO_5007999307" description="NADH-ubiquinone oxidoreductase chain 3" evidence="10">
    <location>
        <begin position="22"/>
        <end position="118"/>
    </location>
</feature>
<dbReference type="GeneID" id="27923905"/>
<evidence type="ECO:0000256" key="4">
    <source>
        <dbReference type="ARBA" id="ARBA00022448"/>
    </source>
</evidence>
<keyword evidence="9" id="KW-1278">Translocase</keyword>
<dbReference type="PANTHER" id="PTHR11058">
    <property type="entry name" value="NADH-UBIQUINONE OXIDOREDUCTASE CHAIN 3"/>
    <property type="match status" value="1"/>
</dbReference>
<protein>
    <recommendedName>
        <fullName evidence="3 9">NADH-ubiquinone oxidoreductase chain 3</fullName>
        <ecNumber evidence="9">7.1.1.2</ecNumber>
    </recommendedName>
</protein>
<evidence type="ECO:0000256" key="9">
    <source>
        <dbReference type="RuleBase" id="RU003640"/>
    </source>
</evidence>
<evidence type="ECO:0000256" key="2">
    <source>
        <dbReference type="ARBA" id="ARBA00008472"/>
    </source>
</evidence>
<dbReference type="PANTHER" id="PTHR11058:SF9">
    <property type="entry name" value="NADH-UBIQUINONE OXIDOREDUCTASE CHAIN 3"/>
    <property type="match status" value="1"/>
</dbReference>
<proteinExistence type="inferred from homology"/>
<keyword evidence="5 9" id="KW-0812">Transmembrane</keyword>
<evidence type="ECO:0000256" key="6">
    <source>
        <dbReference type="ARBA" id="ARBA00022989"/>
    </source>
</evidence>
<dbReference type="GO" id="GO:0030964">
    <property type="term" value="C:NADH dehydrogenase complex"/>
    <property type="evidence" value="ECO:0007669"/>
    <property type="project" value="TreeGrafter"/>
</dbReference>
<evidence type="ECO:0000256" key="5">
    <source>
        <dbReference type="ARBA" id="ARBA00022692"/>
    </source>
</evidence>
<dbReference type="InterPro" id="IPR000440">
    <property type="entry name" value="NADH_UbQ/plastoQ_OxRdtase_su3"/>
</dbReference>
<accession>A0A172CKM9</accession>
<keyword evidence="9" id="KW-0679">Respiratory chain</keyword>
<evidence type="ECO:0000256" key="10">
    <source>
        <dbReference type="SAM" id="SignalP"/>
    </source>
</evidence>
<sequence>MMLFYLVLVLVLLLIPSIIVALNYCLSVNKLDSREKSLPFECGFDPLTKIRLPFSMQFFLITLMFLIFDVEIILMLPMILLSKYFLSMCMIIVFMLFLIILMYSLWMEWMMNYIKWIS</sequence>
<dbReference type="InterPro" id="IPR038430">
    <property type="entry name" value="NDAH_ubi_oxred_su3_sf"/>
</dbReference>
<comment type="catalytic activity">
    <reaction evidence="8 9">
        <text>a ubiquinone + NADH + 5 H(+)(in) = a ubiquinol + NAD(+) + 4 H(+)(out)</text>
        <dbReference type="Rhea" id="RHEA:29091"/>
        <dbReference type="Rhea" id="RHEA-COMP:9565"/>
        <dbReference type="Rhea" id="RHEA-COMP:9566"/>
        <dbReference type="ChEBI" id="CHEBI:15378"/>
        <dbReference type="ChEBI" id="CHEBI:16389"/>
        <dbReference type="ChEBI" id="CHEBI:17976"/>
        <dbReference type="ChEBI" id="CHEBI:57540"/>
        <dbReference type="ChEBI" id="CHEBI:57945"/>
        <dbReference type="EC" id="7.1.1.2"/>
    </reaction>
</comment>
<feature type="signal peptide" evidence="10">
    <location>
        <begin position="1"/>
        <end position="21"/>
    </location>
</feature>
<keyword evidence="9" id="KW-0249">Electron transport</keyword>
<geneLocation type="mitochondrion" evidence="11"/>